<proteinExistence type="predicted"/>
<dbReference type="InterPro" id="IPR053175">
    <property type="entry name" value="DHMBA_Reg_Transcription_Factor"/>
</dbReference>
<organism evidence="1 2">
    <name type="scientific">Botrytis tulipae</name>
    <dbReference type="NCBI Taxonomy" id="87230"/>
    <lineage>
        <taxon>Eukaryota</taxon>
        <taxon>Fungi</taxon>
        <taxon>Dikarya</taxon>
        <taxon>Ascomycota</taxon>
        <taxon>Pezizomycotina</taxon>
        <taxon>Leotiomycetes</taxon>
        <taxon>Helotiales</taxon>
        <taxon>Sclerotiniaceae</taxon>
        <taxon>Botrytis</taxon>
    </lineage>
</organism>
<keyword evidence="2" id="KW-1185">Reference proteome</keyword>
<dbReference type="AlphaFoldDB" id="A0A4Z1ED32"/>
<dbReference type="PANTHER" id="PTHR38791">
    <property type="entry name" value="ZN(II)2CYS6 TRANSCRIPTION FACTOR (EUROFUNG)-RELATED-RELATED"/>
    <property type="match status" value="1"/>
</dbReference>
<dbReference type="Proteomes" id="UP000297777">
    <property type="component" value="Unassembled WGS sequence"/>
</dbReference>
<dbReference type="PANTHER" id="PTHR38791:SF13">
    <property type="entry name" value="ZN(2)-C6 FUNGAL-TYPE DOMAIN-CONTAINING PROTEIN"/>
    <property type="match status" value="1"/>
</dbReference>
<dbReference type="EMBL" id="PQXH01000295">
    <property type="protein sequence ID" value="TGO07281.1"/>
    <property type="molecule type" value="Genomic_DNA"/>
</dbReference>
<sequence length="416" mass="47050">MFDNHNSRINCCVDSFEHSSIFSPASSTIRRHPSWPITSPERASHTRPTRSTLQLAILAIAHTTFGRSTKNVAALTIGSKIYSQSLAATNLTLRSSWRVVMDGVILTVLHLSHFENSMTQKAQSVTEDIEIIAANAFNHLMARFTSHENAGSELDKITRRHLVRSLLLRSMPIPSWLKNRSIFGEIGSSLVPDQCLVEVADLRYCVNHISIGLDDIPASESGQIVTKVRGVLVPAQELEMKLVKWAKEIPMMDYWSTFRVRDDEEEPGANDIFDQTVHLYPSISHAAMWAQYRAIRLHVNEIILKVFHREIESSNPDTKFYKNIVRLNMEKLALDFSASLQFVLGWVELGRTGMKMIRKGRRDAVKASTASLFCWPLTVSTMISEIPEQHRSYLKSRLRDVSELVDDGVLETIAHL</sequence>
<evidence type="ECO:0000313" key="1">
    <source>
        <dbReference type="EMBL" id="TGO07281.1"/>
    </source>
</evidence>
<protein>
    <submittedName>
        <fullName evidence="1">Uncharacterized protein</fullName>
    </submittedName>
</protein>
<dbReference type="OrthoDB" id="2991872at2759"/>
<evidence type="ECO:0000313" key="2">
    <source>
        <dbReference type="Proteomes" id="UP000297777"/>
    </source>
</evidence>
<reference evidence="1 2" key="1">
    <citation type="submission" date="2017-12" db="EMBL/GenBank/DDBJ databases">
        <title>Comparative genomics of Botrytis spp.</title>
        <authorList>
            <person name="Valero-Jimenez C.A."/>
            <person name="Tapia P."/>
            <person name="Veloso J."/>
            <person name="Silva-Moreno E."/>
            <person name="Staats M."/>
            <person name="Valdes J.H."/>
            <person name="Van Kan J.A.L."/>
        </authorList>
    </citation>
    <scope>NUCLEOTIDE SEQUENCE [LARGE SCALE GENOMIC DNA]</scope>
    <source>
        <strain evidence="1 2">Bt9001</strain>
    </source>
</reference>
<comment type="caution">
    <text evidence="1">The sequence shown here is derived from an EMBL/GenBank/DDBJ whole genome shotgun (WGS) entry which is preliminary data.</text>
</comment>
<accession>A0A4Z1ED32</accession>
<gene>
    <name evidence="1" type="ORF">BTUL_0297g00040</name>
</gene>
<name>A0A4Z1ED32_9HELO</name>